<name>F4PRV9_CACFS</name>
<protein>
    <submittedName>
        <fullName evidence="2">Uncharacterized protein</fullName>
    </submittedName>
</protein>
<dbReference type="GeneID" id="14874117"/>
<organism evidence="2 3">
    <name type="scientific">Cavenderia fasciculata</name>
    <name type="common">Slime mold</name>
    <name type="synonym">Dictyostelium fasciculatum</name>
    <dbReference type="NCBI Taxonomy" id="261658"/>
    <lineage>
        <taxon>Eukaryota</taxon>
        <taxon>Amoebozoa</taxon>
        <taxon>Evosea</taxon>
        <taxon>Eumycetozoa</taxon>
        <taxon>Dictyostelia</taxon>
        <taxon>Acytosteliales</taxon>
        <taxon>Cavenderiaceae</taxon>
        <taxon>Cavenderia</taxon>
    </lineage>
</organism>
<dbReference type="RefSeq" id="XP_004359245.1">
    <property type="nucleotide sequence ID" value="XM_004359188.1"/>
</dbReference>
<dbReference type="KEGG" id="dfa:DFA_01277"/>
<keyword evidence="3" id="KW-1185">Reference proteome</keyword>
<evidence type="ECO:0000313" key="3">
    <source>
        <dbReference type="Proteomes" id="UP000007797"/>
    </source>
</evidence>
<gene>
    <name evidence="2" type="ORF">DFA_01277</name>
</gene>
<accession>F4PRV9</accession>
<keyword evidence="1" id="KW-0732">Signal</keyword>
<dbReference type="AlphaFoldDB" id="F4PRV9"/>
<dbReference type="EMBL" id="GL883010">
    <property type="protein sequence ID" value="EGG21395.1"/>
    <property type="molecule type" value="Genomic_DNA"/>
</dbReference>
<feature type="signal peptide" evidence="1">
    <location>
        <begin position="1"/>
        <end position="20"/>
    </location>
</feature>
<reference evidence="3" key="1">
    <citation type="journal article" date="2011" name="Genome Res.">
        <title>Phylogeny-wide analysis of social amoeba genomes highlights ancient origins for complex intercellular communication.</title>
        <authorList>
            <person name="Heidel A.J."/>
            <person name="Lawal H.M."/>
            <person name="Felder M."/>
            <person name="Schilde C."/>
            <person name="Helps N.R."/>
            <person name="Tunggal B."/>
            <person name="Rivero F."/>
            <person name="John U."/>
            <person name="Schleicher M."/>
            <person name="Eichinger L."/>
            <person name="Platzer M."/>
            <person name="Noegel A.A."/>
            <person name="Schaap P."/>
            <person name="Gloeckner G."/>
        </authorList>
    </citation>
    <scope>NUCLEOTIDE SEQUENCE [LARGE SCALE GENOMIC DNA]</scope>
    <source>
        <strain evidence="3">SH3</strain>
    </source>
</reference>
<feature type="chain" id="PRO_5003315635" evidence="1">
    <location>
        <begin position="21"/>
        <end position="244"/>
    </location>
</feature>
<evidence type="ECO:0000313" key="2">
    <source>
        <dbReference type="EMBL" id="EGG21395.1"/>
    </source>
</evidence>
<proteinExistence type="predicted"/>
<dbReference type="Proteomes" id="UP000007797">
    <property type="component" value="Unassembled WGS sequence"/>
</dbReference>
<evidence type="ECO:0000256" key="1">
    <source>
        <dbReference type="SAM" id="SignalP"/>
    </source>
</evidence>
<sequence length="244" mass="27476">MKLTLVLILSLLSCLLVVKSEDQDWTYSEVRDEQLNQFTEQVENERLNHYEENFRFGSVNWKEIVEYLKAAQKTLFEHLDQATSKGTTDFLGGLVSGFQEIANPGKHKVCLVDKDQIIGAIFRPNPVELTGKDEKPLELYEIFSSYLIHIADNMDTLPSNTISNCLFKWQSDKLRVCAQHVLTEPNLAQSFIRQMIIHQSIPAILDQVLDMNTQLLHGDLAGAGTAVGKIAGLIFVVFWGAPPS</sequence>